<dbReference type="PRINTS" id="PR00465">
    <property type="entry name" value="EP450IV"/>
</dbReference>
<gene>
    <name evidence="10" type="ORF">RSOLAG22IIIB_07857</name>
</gene>
<keyword evidence="4 9" id="KW-0349">Heme</keyword>
<evidence type="ECO:0000313" key="10">
    <source>
        <dbReference type="EMBL" id="CUA68335.1"/>
    </source>
</evidence>
<feature type="binding site" description="axial binding residue" evidence="9">
    <location>
        <position position="449"/>
    </location>
    <ligand>
        <name>heme</name>
        <dbReference type="ChEBI" id="CHEBI:30413"/>
    </ligand>
    <ligandPart>
        <name>Fe</name>
        <dbReference type="ChEBI" id="CHEBI:18248"/>
    </ligandPart>
</feature>
<protein>
    <submittedName>
        <fullName evidence="10">Cytochrome P450 3A24</fullName>
    </submittedName>
</protein>
<evidence type="ECO:0000313" key="11">
    <source>
        <dbReference type="Proteomes" id="UP000044841"/>
    </source>
</evidence>
<dbReference type="PANTHER" id="PTHR24305:SF166">
    <property type="entry name" value="CYTOCHROME P450 12A4, MITOCHONDRIAL-RELATED"/>
    <property type="match status" value="1"/>
</dbReference>
<dbReference type="InterPro" id="IPR001128">
    <property type="entry name" value="Cyt_P450"/>
</dbReference>
<dbReference type="GO" id="GO:0005506">
    <property type="term" value="F:iron ion binding"/>
    <property type="evidence" value="ECO:0007669"/>
    <property type="project" value="InterPro"/>
</dbReference>
<evidence type="ECO:0000256" key="5">
    <source>
        <dbReference type="ARBA" id="ARBA00022723"/>
    </source>
</evidence>
<dbReference type="PANTHER" id="PTHR24305">
    <property type="entry name" value="CYTOCHROME P450"/>
    <property type="match status" value="1"/>
</dbReference>
<dbReference type="InterPro" id="IPR036396">
    <property type="entry name" value="Cyt_P450_sf"/>
</dbReference>
<dbReference type="Proteomes" id="UP000044841">
    <property type="component" value="Unassembled WGS sequence"/>
</dbReference>
<reference evidence="10 11" key="1">
    <citation type="submission" date="2015-07" db="EMBL/GenBank/DDBJ databases">
        <authorList>
            <person name="Noorani M."/>
        </authorList>
    </citation>
    <scope>NUCLEOTIDE SEQUENCE [LARGE SCALE GENOMIC DNA]</scope>
    <source>
        <strain evidence="10">BBA 69670</strain>
    </source>
</reference>
<dbReference type="GO" id="GO:0004497">
    <property type="term" value="F:monooxygenase activity"/>
    <property type="evidence" value="ECO:0007669"/>
    <property type="project" value="UniProtKB-KW"/>
</dbReference>
<accession>A0A0K6FQ22</accession>
<dbReference type="InterPro" id="IPR050121">
    <property type="entry name" value="Cytochrome_P450_monoxygenase"/>
</dbReference>
<keyword evidence="7 9" id="KW-0408">Iron</keyword>
<evidence type="ECO:0000256" key="4">
    <source>
        <dbReference type="ARBA" id="ARBA00022617"/>
    </source>
</evidence>
<keyword evidence="8" id="KW-0503">Monooxygenase</keyword>
<comment type="cofactor">
    <cofactor evidence="1 9">
        <name>heme</name>
        <dbReference type="ChEBI" id="CHEBI:30413"/>
    </cofactor>
</comment>
<evidence type="ECO:0000256" key="9">
    <source>
        <dbReference type="PIRSR" id="PIRSR602403-1"/>
    </source>
</evidence>
<dbReference type="Pfam" id="PF00067">
    <property type="entry name" value="p450"/>
    <property type="match status" value="1"/>
</dbReference>
<comment type="similarity">
    <text evidence="3">Belongs to the cytochrome P450 family.</text>
</comment>
<evidence type="ECO:0000256" key="8">
    <source>
        <dbReference type="ARBA" id="ARBA00023033"/>
    </source>
</evidence>
<dbReference type="EMBL" id="CYGV01000391">
    <property type="protein sequence ID" value="CUA68335.1"/>
    <property type="molecule type" value="Genomic_DNA"/>
</dbReference>
<evidence type="ECO:0000256" key="7">
    <source>
        <dbReference type="ARBA" id="ARBA00023004"/>
    </source>
</evidence>
<name>A0A0K6FQ22_9AGAM</name>
<organism evidence="10 11">
    <name type="scientific">Rhizoctonia solani</name>
    <dbReference type="NCBI Taxonomy" id="456999"/>
    <lineage>
        <taxon>Eukaryota</taxon>
        <taxon>Fungi</taxon>
        <taxon>Dikarya</taxon>
        <taxon>Basidiomycota</taxon>
        <taxon>Agaricomycotina</taxon>
        <taxon>Agaricomycetes</taxon>
        <taxon>Cantharellales</taxon>
        <taxon>Ceratobasidiaceae</taxon>
        <taxon>Rhizoctonia</taxon>
    </lineage>
</organism>
<sequence length="511" mass="57318">MFLLVFSLLSGSIALIALRRHRNQQLLVPLPGPPPTSYLAGHFKDMFGLHGVKFQEETLKTYGPTVRMTGVMGEQFVFSLDPDLIHTVLVRGRSKFERNKGGALMVRSLFGGGLAGLRGEEHRQQRKGSIYLKLPIFTDVAKQACQAIDNSLSTEVTDIIPWTTAAALELIGEAGLGYSFDSFSGERNEYSLASKSVAQLLSKLVPFIPIYPYLVRLPISRKLLSYAPFPLLRQVIKATNLQNEQAERIIRTRNDMLTKGADLESVTGRGKDILTQLMKANEGQLDHEAMVGHMNILIFAGHETTSSAIARVLDILSANPEIQYRLRNEILECKEEDVLELPYLDAVVKETLRLYPPATYLGRMCEKDTVVRLSYPVSTPSGTITSLPIKKGTRLALSVIFSNRDEKIWGKRANEFWPDRWLEQEQPAHSGIQSIYSSMMTFGIGQYACIGFKFAIMEIKVMTAQLLKSFNFEPSGEKYAWEVQGTQNPFLSRERGNSTRIPKLPLKVSRR</sequence>
<evidence type="ECO:0000256" key="1">
    <source>
        <dbReference type="ARBA" id="ARBA00001971"/>
    </source>
</evidence>
<proteinExistence type="inferred from homology"/>
<dbReference type="SUPFAM" id="SSF48264">
    <property type="entry name" value="Cytochrome P450"/>
    <property type="match status" value="1"/>
</dbReference>
<keyword evidence="5 9" id="KW-0479">Metal-binding</keyword>
<dbReference type="GO" id="GO:0020037">
    <property type="term" value="F:heme binding"/>
    <property type="evidence" value="ECO:0007669"/>
    <property type="project" value="InterPro"/>
</dbReference>
<comment type="pathway">
    <text evidence="2">Secondary metabolite biosynthesis.</text>
</comment>
<dbReference type="PRINTS" id="PR00385">
    <property type="entry name" value="P450"/>
</dbReference>
<keyword evidence="6" id="KW-0560">Oxidoreductase</keyword>
<evidence type="ECO:0000256" key="6">
    <source>
        <dbReference type="ARBA" id="ARBA00023002"/>
    </source>
</evidence>
<dbReference type="AlphaFoldDB" id="A0A0K6FQ22"/>
<evidence type="ECO:0000256" key="2">
    <source>
        <dbReference type="ARBA" id="ARBA00005179"/>
    </source>
</evidence>
<keyword evidence="11" id="KW-1185">Reference proteome</keyword>
<dbReference type="GO" id="GO:0016705">
    <property type="term" value="F:oxidoreductase activity, acting on paired donors, with incorporation or reduction of molecular oxygen"/>
    <property type="evidence" value="ECO:0007669"/>
    <property type="project" value="InterPro"/>
</dbReference>
<dbReference type="InterPro" id="IPR002403">
    <property type="entry name" value="Cyt_P450_E_grp-IV"/>
</dbReference>
<dbReference type="Gene3D" id="1.10.630.10">
    <property type="entry name" value="Cytochrome P450"/>
    <property type="match status" value="1"/>
</dbReference>
<evidence type="ECO:0000256" key="3">
    <source>
        <dbReference type="ARBA" id="ARBA00010617"/>
    </source>
</evidence>